<dbReference type="CDD" id="cd19092">
    <property type="entry name" value="AKR_BsYcsN_EcYdhF-like"/>
    <property type="match status" value="1"/>
</dbReference>
<feature type="domain" description="NADP-dependent oxidoreductase" evidence="4">
    <location>
        <begin position="22"/>
        <end position="290"/>
    </location>
</feature>
<evidence type="ECO:0000256" key="1">
    <source>
        <dbReference type="ARBA" id="ARBA00022857"/>
    </source>
</evidence>
<dbReference type="STRING" id="1080227.A8L45_03215"/>
<dbReference type="AlphaFoldDB" id="A0A1C3EQW9"/>
<dbReference type="Gene3D" id="3.20.20.100">
    <property type="entry name" value="NADP-dependent oxidoreductase domain"/>
    <property type="match status" value="1"/>
</dbReference>
<dbReference type="EMBL" id="LYBM01000003">
    <property type="protein sequence ID" value="ODA35640.1"/>
    <property type="molecule type" value="Genomic_DNA"/>
</dbReference>
<sequence>MNTAKRISMCPDGPEFSRVSQGYWRMAEWGMTPQQRLSFLKQHLELGVTTVDHAHVYGNPPCEVLFGEALKLEPSVRQQIEIISKCGIIPPNGDVSIAHYNSSKRNVLESVDLSLSRLGVDHLDVLLLHRPDWLMHADDIADAFEQLKTSGKVQHFGVSNFTPSQFSLLQSRLSSSLVTNQVEINPLNMGVLEDGTLDQLQEKRVAPMAWSCLAGGRLFNEDSEQVRRLRLVLEELVAETSATSIDQIVYSWIASLPSRPILISGSGKIDRLMHAVDAMNISLTHEQWYRVWVASKGHGVA</sequence>
<evidence type="ECO:0000259" key="4">
    <source>
        <dbReference type="Pfam" id="PF00248"/>
    </source>
</evidence>
<keyword evidence="1" id="KW-0521">NADP</keyword>
<name>A0A1C3EQW9_9GAMM</name>
<dbReference type="Proteomes" id="UP000094936">
    <property type="component" value="Unassembled WGS sequence"/>
</dbReference>
<reference evidence="5 6" key="1">
    <citation type="submission" date="2016-05" db="EMBL/GenBank/DDBJ databases">
        <title>Genomic Taxonomy of the Vibrionaceae.</title>
        <authorList>
            <person name="Gomez-Gil B."/>
            <person name="Enciso-Ibarra J."/>
        </authorList>
    </citation>
    <scope>NUCLEOTIDE SEQUENCE [LARGE SCALE GENOMIC DNA]</scope>
    <source>
        <strain evidence="5 6">CAIM 1920</strain>
    </source>
</reference>
<dbReference type="PANTHER" id="PTHR43364">
    <property type="entry name" value="NADH-SPECIFIC METHYLGLYOXAL REDUCTASE-RELATED"/>
    <property type="match status" value="1"/>
</dbReference>
<dbReference type="Pfam" id="PF00248">
    <property type="entry name" value="Aldo_ket_red"/>
    <property type="match status" value="1"/>
</dbReference>
<keyword evidence="6" id="KW-1185">Reference proteome</keyword>
<dbReference type="OrthoDB" id="9768793at2"/>
<dbReference type="InterPro" id="IPR050523">
    <property type="entry name" value="AKR_Detox_Biosynth"/>
</dbReference>
<comment type="similarity">
    <text evidence="3">Belongs to the aldo/keto reductase family. Aldo/keto reductase 2 subfamily.</text>
</comment>
<dbReference type="PRINTS" id="PR00069">
    <property type="entry name" value="ALDKETRDTASE"/>
</dbReference>
<dbReference type="InterPro" id="IPR023210">
    <property type="entry name" value="NADP_OxRdtase_dom"/>
</dbReference>
<keyword evidence="2" id="KW-0560">Oxidoreductase</keyword>
<dbReference type="GO" id="GO:0016491">
    <property type="term" value="F:oxidoreductase activity"/>
    <property type="evidence" value="ECO:0007669"/>
    <property type="project" value="UniProtKB-KW"/>
</dbReference>
<accession>A0A1C3EQW9</accession>
<dbReference type="RefSeq" id="WP_068899156.1">
    <property type="nucleotide sequence ID" value="NZ_JBHUIF010000020.1"/>
</dbReference>
<dbReference type="SUPFAM" id="SSF51430">
    <property type="entry name" value="NAD(P)-linked oxidoreductase"/>
    <property type="match status" value="1"/>
</dbReference>
<dbReference type="PANTHER" id="PTHR43364:SF1">
    <property type="entry name" value="OXIDOREDUCTASE YDHF"/>
    <property type="match status" value="1"/>
</dbReference>
<dbReference type="FunFam" id="3.20.20.100:FF:000008">
    <property type="entry name" value="Aldo/keto reductase family oxidoreductase"/>
    <property type="match status" value="1"/>
</dbReference>
<evidence type="ECO:0000256" key="2">
    <source>
        <dbReference type="ARBA" id="ARBA00023002"/>
    </source>
</evidence>
<evidence type="ECO:0000313" key="5">
    <source>
        <dbReference type="EMBL" id="ODA35640.1"/>
    </source>
</evidence>
<evidence type="ECO:0000256" key="3">
    <source>
        <dbReference type="ARBA" id="ARBA00038157"/>
    </source>
</evidence>
<evidence type="ECO:0000313" key="6">
    <source>
        <dbReference type="Proteomes" id="UP000094936"/>
    </source>
</evidence>
<comment type="caution">
    <text evidence="5">The sequence shown here is derived from an EMBL/GenBank/DDBJ whole genome shotgun (WGS) entry which is preliminary data.</text>
</comment>
<proteinExistence type="inferred from homology"/>
<protein>
    <submittedName>
        <fullName evidence="5">Oxidoreductase</fullName>
    </submittedName>
</protein>
<dbReference type="InterPro" id="IPR036812">
    <property type="entry name" value="NAD(P)_OxRdtase_dom_sf"/>
</dbReference>
<organism evidence="5 6">
    <name type="scientific">Veronia pacifica</name>
    <dbReference type="NCBI Taxonomy" id="1080227"/>
    <lineage>
        <taxon>Bacteria</taxon>
        <taxon>Pseudomonadati</taxon>
        <taxon>Pseudomonadota</taxon>
        <taxon>Gammaproteobacteria</taxon>
        <taxon>Vibrionales</taxon>
        <taxon>Vibrionaceae</taxon>
        <taxon>Veronia</taxon>
    </lineage>
</organism>
<dbReference type="InterPro" id="IPR020471">
    <property type="entry name" value="AKR"/>
</dbReference>
<dbReference type="GO" id="GO:0005829">
    <property type="term" value="C:cytosol"/>
    <property type="evidence" value="ECO:0007669"/>
    <property type="project" value="TreeGrafter"/>
</dbReference>
<gene>
    <name evidence="5" type="ORF">A8L45_03215</name>
</gene>